<evidence type="ECO:0008006" key="3">
    <source>
        <dbReference type="Google" id="ProtNLM"/>
    </source>
</evidence>
<reference evidence="1 2" key="1">
    <citation type="submission" date="2024-10" db="EMBL/GenBank/DDBJ databases">
        <title>The Natural Products Discovery Center: Release of the First 8490 Sequenced Strains for Exploring Actinobacteria Biosynthetic Diversity.</title>
        <authorList>
            <person name="Kalkreuter E."/>
            <person name="Kautsar S.A."/>
            <person name="Yang D."/>
            <person name="Bader C.D."/>
            <person name="Teijaro C.N."/>
            <person name="Fluegel L."/>
            <person name="Davis C.M."/>
            <person name="Simpson J.R."/>
            <person name="Lauterbach L."/>
            <person name="Steele A.D."/>
            <person name="Gui C."/>
            <person name="Meng S."/>
            <person name="Li G."/>
            <person name="Viehrig K."/>
            <person name="Ye F."/>
            <person name="Su P."/>
            <person name="Kiefer A.F."/>
            <person name="Nichols A."/>
            <person name="Cepeda A.J."/>
            <person name="Yan W."/>
            <person name="Fan B."/>
            <person name="Jiang Y."/>
            <person name="Adhikari A."/>
            <person name="Zheng C.-J."/>
            <person name="Schuster L."/>
            <person name="Cowan T.M."/>
            <person name="Smanski M.J."/>
            <person name="Chevrette M.G."/>
            <person name="De Carvalho L.P.S."/>
            <person name="Shen B."/>
        </authorList>
    </citation>
    <scope>NUCLEOTIDE SEQUENCE [LARGE SCALE GENOMIC DNA]</scope>
    <source>
        <strain evidence="1 2">NPDC087581</strain>
    </source>
</reference>
<organism evidence="1 2">
    <name type="scientific">Pseudomonas sivasensis</name>
    <dbReference type="NCBI Taxonomy" id="1880678"/>
    <lineage>
        <taxon>Bacteria</taxon>
        <taxon>Pseudomonadati</taxon>
        <taxon>Pseudomonadota</taxon>
        <taxon>Gammaproteobacteria</taxon>
        <taxon>Pseudomonadales</taxon>
        <taxon>Pseudomonadaceae</taxon>
        <taxon>Pseudomonas</taxon>
    </lineage>
</organism>
<proteinExistence type="predicted"/>
<gene>
    <name evidence="1" type="ORF">ACIOWJ_01540</name>
</gene>
<evidence type="ECO:0000313" key="1">
    <source>
        <dbReference type="EMBL" id="MFJ2676776.1"/>
    </source>
</evidence>
<dbReference type="RefSeq" id="WP_401379659.1">
    <property type="nucleotide sequence ID" value="NZ_JBIUWZ010000001.1"/>
</dbReference>
<protein>
    <recommendedName>
        <fullName evidence="3">HEPN domain-containing protein</fullName>
    </recommendedName>
</protein>
<evidence type="ECO:0000313" key="2">
    <source>
        <dbReference type="Proteomes" id="UP001617213"/>
    </source>
</evidence>
<accession>A0ABW8DT52</accession>
<comment type="caution">
    <text evidence="1">The sequence shown here is derived from an EMBL/GenBank/DDBJ whole genome shotgun (WGS) entry which is preliminary data.</text>
</comment>
<keyword evidence="2" id="KW-1185">Reference proteome</keyword>
<name>A0ABW8DT52_9PSED</name>
<dbReference type="Proteomes" id="UP001617213">
    <property type="component" value="Unassembled WGS sequence"/>
</dbReference>
<sequence length="151" mass="16845">MSNLDFVKSVACNWANESIRLGGLLLSNNESRARTSLDEHFFLTSATMLNKCCNYIADNSSDAGEIKAAKAFIDVSEDARDVRNKREHFDEYIDGNHKTRQSQFTTERGNTIADSTSTIVDDSGYHLGNKATVETIVAACHDFLKFVKSPW</sequence>
<dbReference type="EMBL" id="JBIUWZ010000001">
    <property type="protein sequence ID" value="MFJ2676776.1"/>
    <property type="molecule type" value="Genomic_DNA"/>
</dbReference>